<dbReference type="InterPro" id="IPR010982">
    <property type="entry name" value="Lambda_DNA-bd_dom_sf"/>
</dbReference>
<dbReference type="Proteomes" id="UP001235344">
    <property type="component" value="Chromosome"/>
</dbReference>
<protein>
    <submittedName>
        <fullName evidence="2">Type II toxin-antitoxin system MqsA family antitoxin</fullName>
    </submittedName>
</protein>
<organism evidence="2 3">
    <name type="scientific">Halomonas alkalicola</name>
    <dbReference type="NCBI Taxonomy" id="1930622"/>
    <lineage>
        <taxon>Bacteria</taxon>
        <taxon>Pseudomonadati</taxon>
        <taxon>Pseudomonadota</taxon>
        <taxon>Gammaproteobacteria</taxon>
        <taxon>Oceanospirillales</taxon>
        <taxon>Halomonadaceae</taxon>
        <taxon>Halomonas</taxon>
    </lineage>
</organism>
<evidence type="ECO:0000313" key="3">
    <source>
        <dbReference type="Proteomes" id="UP001235344"/>
    </source>
</evidence>
<dbReference type="Gene3D" id="3.10.20.860">
    <property type="match status" value="1"/>
</dbReference>
<accession>A0ABY9H4S9</accession>
<dbReference type="CDD" id="cd00093">
    <property type="entry name" value="HTH_XRE"/>
    <property type="match status" value="1"/>
</dbReference>
<dbReference type="InterPro" id="IPR032758">
    <property type="entry name" value="MqsA/HigA-2"/>
</dbReference>
<dbReference type="RefSeq" id="WP_305501034.1">
    <property type="nucleotide sequence ID" value="NZ_CP131913.1"/>
</dbReference>
<evidence type="ECO:0000313" key="2">
    <source>
        <dbReference type="EMBL" id="WLI73403.1"/>
    </source>
</evidence>
<dbReference type="Gene3D" id="1.10.260.40">
    <property type="entry name" value="lambda repressor-like DNA-binding domains"/>
    <property type="match status" value="1"/>
</dbReference>
<sequence>MTAHQDMLCPICEAGTLTPQIAENEVTYKGHTRSLPLLMSVCQACGSEQASAQQTRDNKRTMLAFRKEVDGLLTGAELRALRDRLGISQAQAARLFGGGPVAFSKYENDDVAQSEAMDRLIRLAADVPQALRWLAQRAGDAELASAVTTQGFCDYLAAMGRYAQTVAVLSRSIDVQHRYSEPRQVIRLSRIGEDHGRWTQREETLVL</sequence>
<reference evidence="2 3" key="1">
    <citation type="submission" date="2023-08" db="EMBL/GenBank/DDBJ databases">
        <title>Transcriptome Analysis of Halomonas alkalicola CICC 11012s to Identify the Genes Involved in Alkaline Tolerances.</title>
        <authorList>
            <person name="Zhai L."/>
        </authorList>
    </citation>
    <scope>NUCLEOTIDE SEQUENCE [LARGE SCALE GENOMIC DNA]</scope>
    <source>
        <strain evidence="2 3">CICC 11012s</strain>
    </source>
</reference>
<dbReference type="NCBIfam" id="TIGR03830">
    <property type="entry name" value="CxxCG_CxxCG_HTH"/>
    <property type="match status" value="1"/>
</dbReference>
<name>A0ABY9H4S9_9GAMM</name>
<dbReference type="SUPFAM" id="SSF47413">
    <property type="entry name" value="lambda repressor-like DNA-binding domains"/>
    <property type="match status" value="1"/>
</dbReference>
<dbReference type="InterPro" id="IPR001387">
    <property type="entry name" value="Cro/C1-type_HTH"/>
</dbReference>
<dbReference type="InterPro" id="IPR022452">
    <property type="entry name" value="MqsA"/>
</dbReference>
<gene>
    <name evidence="2" type="ORF">B6N23_00130</name>
</gene>
<dbReference type="PROSITE" id="PS50943">
    <property type="entry name" value="HTH_CROC1"/>
    <property type="match status" value="1"/>
</dbReference>
<dbReference type="Pfam" id="PF15731">
    <property type="entry name" value="MqsA_antitoxin"/>
    <property type="match status" value="1"/>
</dbReference>
<dbReference type="EMBL" id="CP131913">
    <property type="protein sequence ID" value="WLI73403.1"/>
    <property type="molecule type" value="Genomic_DNA"/>
</dbReference>
<evidence type="ECO:0000259" key="1">
    <source>
        <dbReference type="PROSITE" id="PS50943"/>
    </source>
</evidence>
<proteinExistence type="predicted"/>
<keyword evidence="3" id="KW-1185">Reference proteome</keyword>
<feature type="domain" description="HTH cro/C1-type" evidence="1">
    <location>
        <begin position="78"/>
        <end position="109"/>
    </location>
</feature>